<evidence type="ECO:0000259" key="1">
    <source>
        <dbReference type="Pfam" id="PF02464"/>
    </source>
</evidence>
<dbReference type="NCBIfam" id="NF002975">
    <property type="entry name" value="PRK03661.1"/>
    <property type="match status" value="1"/>
</dbReference>
<dbReference type="Pfam" id="PF02464">
    <property type="entry name" value="CinA"/>
    <property type="match status" value="1"/>
</dbReference>
<dbReference type="Proteomes" id="UP001461163">
    <property type="component" value="Unassembled WGS sequence"/>
</dbReference>
<accession>A0ABU9SSV2</accession>
<dbReference type="InterPro" id="IPR036653">
    <property type="entry name" value="CinA-like_C"/>
</dbReference>
<dbReference type="Gene3D" id="3.90.950.20">
    <property type="entry name" value="CinA-like"/>
    <property type="match status" value="1"/>
</dbReference>
<evidence type="ECO:0000313" key="3">
    <source>
        <dbReference type="Proteomes" id="UP001461163"/>
    </source>
</evidence>
<dbReference type="RefSeq" id="WP_342881206.1">
    <property type="nucleotide sequence ID" value="NZ_JBBMQS010000003.1"/>
</dbReference>
<sequence>MTNNSIQLAQQLGEHLQQLGWSVTCAESCTGGGIGYAITSTSGSSSWFKSGYITYSNEAKQVMLGVSEQTLNEHGAVSQPVVEQMAMGATKAAGANVAVSVSGIAGPDGGSDEKPVGTVWFGFSVNGEITTSCQCFAGDRHQVRDQAIEYALNQLVTRCKTESLPSSGKL</sequence>
<keyword evidence="2" id="KW-0378">Hydrolase</keyword>
<gene>
    <name evidence="2" type="primary">pncC</name>
    <name evidence="2" type="ORF">WNY77_06130</name>
</gene>
<comment type="caution">
    <text evidence="2">The sequence shown here is derived from an EMBL/GenBank/DDBJ whole genome shotgun (WGS) entry which is preliminary data.</text>
</comment>
<dbReference type="GO" id="GO:0019159">
    <property type="term" value="F:nicotinamide-nucleotide amidase activity"/>
    <property type="evidence" value="ECO:0007669"/>
    <property type="project" value="UniProtKB-EC"/>
</dbReference>
<organism evidence="2 3">
    <name type="scientific">Paraglaciecola mesophila</name>
    <dbReference type="NCBI Taxonomy" id="197222"/>
    <lineage>
        <taxon>Bacteria</taxon>
        <taxon>Pseudomonadati</taxon>
        <taxon>Pseudomonadota</taxon>
        <taxon>Gammaproteobacteria</taxon>
        <taxon>Alteromonadales</taxon>
        <taxon>Alteromonadaceae</taxon>
        <taxon>Paraglaciecola</taxon>
    </lineage>
</organism>
<evidence type="ECO:0000313" key="2">
    <source>
        <dbReference type="EMBL" id="MEM5496967.1"/>
    </source>
</evidence>
<feature type="domain" description="CinA C-terminal" evidence="1">
    <location>
        <begin position="7"/>
        <end position="156"/>
    </location>
</feature>
<dbReference type="EMBL" id="JBBMQS010000003">
    <property type="protein sequence ID" value="MEM5496967.1"/>
    <property type="molecule type" value="Genomic_DNA"/>
</dbReference>
<keyword evidence="3" id="KW-1185">Reference proteome</keyword>
<proteinExistence type="predicted"/>
<protein>
    <submittedName>
        <fullName evidence="2">Nicotinamide-nucleotide amidase</fullName>
        <ecNumber evidence="2">3.5.1.42</ecNumber>
    </submittedName>
</protein>
<dbReference type="InterPro" id="IPR008136">
    <property type="entry name" value="CinA_C"/>
</dbReference>
<dbReference type="SUPFAM" id="SSF142433">
    <property type="entry name" value="CinA-like"/>
    <property type="match status" value="1"/>
</dbReference>
<dbReference type="EC" id="3.5.1.42" evidence="2"/>
<dbReference type="NCBIfam" id="TIGR00199">
    <property type="entry name" value="PncC_domain"/>
    <property type="match status" value="1"/>
</dbReference>
<reference evidence="2 3" key="1">
    <citation type="submission" date="2024-03" db="EMBL/GenBank/DDBJ databases">
        <title>Community enrichment and isolation of bacterial strains for fucoidan degradation.</title>
        <authorList>
            <person name="Sichert A."/>
        </authorList>
    </citation>
    <scope>NUCLEOTIDE SEQUENCE [LARGE SCALE GENOMIC DNA]</scope>
    <source>
        <strain evidence="2 3">AS12</strain>
    </source>
</reference>
<name>A0ABU9SSV2_9ALTE</name>